<dbReference type="InterPro" id="IPR004013">
    <property type="entry name" value="PHP_dom"/>
</dbReference>
<dbReference type="GO" id="GO:0042578">
    <property type="term" value="F:phosphoric ester hydrolase activity"/>
    <property type="evidence" value="ECO:0007669"/>
    <property type="project" value="TreeGrafter"/>
</dbReference>
<name>A0A4U7JCV7_9FIRM</name>
<dbReference type="AlphaFoldDB" id="A0A4U7JCV7"/>
<organism evidence="2 3">
    <name type="scientific">Ruminiclostridium herbifermentans</name>
    <dbReference type="NCBI Taxonomy" id="2488810"/>
    <lineage>
        <taxon>Bacteria</taxon>
        <taxon>Bacillati</taxon>
        <taxon>Bacillota</taxon>
        <taxon>Clostridia</taxon>
        <taxon>Eubacteriales</taxon>
        <taxon>Oscillospiraceae</taxon>
        <taxon>Ruminiclostridium</taxon>
    </lineage>
</organism>
<dbReference type="GO" id="GO:0005829">
    <property type="term" value="C:cytosol"/>
    <property type="evidence" value="ECO:0007669"/>
    <property type="project" value="TreeGrafter"/>
</dbReference>
<dbReference type="InterPro" id="IPR003141">
    <property type="entry name" value="Pol/His_phosphatase_N"/>
</dbReference>
<dbReference type="KEGG" id="rher:EHE19_005190"/>
<evidence type="ECO:0000259" key="1">
    <source>
        <dbReference type="SMART" id="SM00481"/>
    </source>
</evidence>
<dbReference type="InterPro" id="IPR050243">
    <property type="entry name" value="PHP_phosphatase"/>
</dbReference>
<dbReference type="Gene3D" id="3.20.20.140">
    <property type="entry name" value="Metal-dependent hydrolases"/>
    <property type="match status" value="1"/>
</dbReference>
<protein>
    <submittedName>
        <fullName evidence="2">Phosphatase</fullName>
    </submittedName>
</protein>
<gene>
    <name evidence="2" type="ORF">EHE19_005190</name>
</gene>
<dbReference type="SMART" id="SM00481">
    <property type="entry name" value="POLIIIAc"/>
    <property type="match status" value="1"/>
</dbReference>
<feature type="domain" description="Polymerase/histidinol phosphatase N-terminal" evidence="1">
    <location>
        <begin position="5"/>
        <end position="79"/>
    </location>
</feature>
<proteinExistence type="predicted"/>
<evidence type="ECO:0000313" key="2">
    <source>
        <dbReference type="EMBL" id="QNU67847.1"/>
    </source>
</evidence>
<accession>A0A4U7JCV7</accession>
<dbReference type="CDD" id="cd07437">
    <property type="entry name" value="PHP_HisPPase_Ycdx_like"/>
    <property type="match status" value="1"/>
</dbReference>
<dbReference type="PANTHER" id="PTHR36928">
    <property type="entry name" value="PHOSPHATASE YCDX-RELATED"/>
    <property type="match status" value="1"/>
</dbReference>
<evidence type="ECO:0000313" key="3">
    <source>
        <dbReference type="Proteomes" id="UP000306409"/>
    </source>
</evidence>
<keyword evidence="3" id="KW-1185">Reference proteome</keyword>
<dbReference type="Pfam" id="PF02811">
    <property type="entry name" value="PHP"/>
    <property type="match status" value="1"/>
</dbReference>
<dbReference type="SUPFAM" id="SSF89550">
    <property type="entry name" value="PHP domain-like"/>
    <property type="match status" value="1"/>
</dbReference>
<dbReference type="EMBL" id="CP061336">
    <property type="protein sequence ID" value="QNU67847.1"/>
    <property type="molecule type" value="Genomic_DNA"/>
</dbReference>
<dbReference type="InterPro" id="IPR016195">
    <property type="entry name" value="Pol/histidinol_Pase-like"/>
</dbReference>
<dbReference type="RefSeq" id="WP_137698383.1">
    <property type="nucleotide sequence ID" value="NZ_CP061336.1"/>
</dbReference>
<dbReference type="GO" id="GO:0008270">
    <property type="term" value="F:zinc ion binding"/>
    <property type="evidence" value="ECO:0007669"/>
    <property type="project" value="TreeGrafter"/>
</dbReference>
<dbReference type="Proteomes" id="UP000306409">
    <property type="component" value="Chromosome"/>
</dbReference>
<sequence>MKIIADTHTHTISSGHAYSTIQENAREAFANGMQVINMSDHGPAMSGAPFRYHFGNLGVIPDTLYGVRVLKGVELNIINYNGEIDLDDYYLEKLDLVLASYHDICIKPATIEEHTNAAIEILSNPYIDVFAHPGNPQFQIDIEKVVKAAKDNNKLIEINNQSAVVRKGSEKNCFQIVQMCKKHGVRITTGSDAHISFGIGKFDFVTNLLEEADMPEELVITTSIEKIDAYLLERRNRIQNLSKA</sequence>
<dbReference type="NCBIfam" id="NF006702">
    <property type="entry name" value="PRK09248.1"/>
    <property type="match status" value="1"/>
</dbReference>
<dbReference type="PANTHER" id="PTHR36928:SF1">
    <property type="entry name" value="PHOSPHATASE YCDX-RELATED"/>
    <property type="match status" value="1"/>
</dbReference>
<reference evidence="2 3" key="1">
    <citation type="submission" date="2020-09" db="EMBL/GenBank/DDBJ databases">
        <title>Characterization and genome sequencing of Ruminiclostridium sp. nov. MA18.</title>
        <authorList>
            <person name="Rettenmaier R."/>
            <person name="Kowollik M.-L."/>
            <person name="Liebl W."/>
            <person name="Zverlov V."/>
        </authorList>
    </citation>
    <scope>NUCLEOTIDE SEQUENCE [LARGE SCALE GENOMIC DNA]</scope>
    <source>
        <strain evidence="2 3">MA18</strain>
    </source>
</reference>
<dbReference type="OrthoDB" id="9808747at2"/>